<dbReference type="PANTHER" id="PTHR46033">
    <property type="entry name" value="PROTEIN MAIN-LIKE 2"/>
    <property type="match status" value="1"/>
</dbReference>
<accession>A0A1U7VSY8</accession>
<evidence type="ECO:0000313" key="3">
    <source>
        <dbReference type="RefSeq" id="XP_009765045.1"/>
    </source>
</evidence>
<reference evidence="2" key="1">
    <citation type="journal article" date="2013" name="Genome Biol.">
        <title>Reference genomes and transcriptomes of Nicotiana sylvestris and Nicotiana tomentosiformis.</title>
        <authorList>
            <person name="Sierro N."/>
            <person name="Battey J.N."/>
            <person name="Ouadi S."/>
            <person name="Bovet L."/>
            <person name="Goepfert S."/>
            <person name="Bakaher N."/>
            <person name="Peitsch M.C."/>
            <person name="Ivanov N.V."/>
        </authorList>
    </citation>
    <scope>NUCLEOTIDE SEQUENCE [LARGE SCALE GENOMIC DNA]</scope>
</reference>
<gene>
    <name evidence="3" type="primary">LOC104216610</name>
</gene>
<dbReference type="Pfam" id="PF10536">
    <property type="entry name" value="PMD"/>
    <property type="match status" value="1"/>
</dbReference>
<name>A0A1U7VSY8_NICSY</name>
<reference evidence="3" key="2">
    <citation type="submission" date="2025-08" db="UniProtKB">
        <authorList>
            <consortium name="RefSeq"/>
        </authorList>
    </citation>
    <scope>IDENTIFICATION</scope>
    <source>
        <tissue evidence="3">Leaf</tissue>
    </source>
</reference>
<protein>
    <submittedName>
        <fullName evidence="3">Serine/threonine-protein phosphatase 7 long form homolog</fullName>
    </submittedName>
</protein>
<evidence type="ECO:0000313" key="2">
    <source>
        <dbReference type="Proteomes" id="UP000189701"/>
    </source>
</evidence>
<keyword evidence="2" id="KW-1185">Reference proteome</keyword>
<dbReference type="GO" id="GO:0010073">
    <property type="term" value="P:meristem maintenance"/>
    <property type="evidence" value="ECO:0007669"/>
    <property type="project" value="InterPro"/>
</dbReference>
<evidence type="ECO:0000259" key="1">
    <source>
        <dbReference type="Pfam" id="PF10536"/>
    </source>
</evidence>
<proteinExistence type="predicted"/>
<dbReference type="eggNOG" id="ENOG502QW7G">
    <property type="taxonomic scope" value="Eukaryota"/>
</dbReference>
<dbReference type="PANTHER" id="PTHR46033:SF8">
    <property type="entry name" value="PROTEIN MAINTENANCE OF MERISTEMS-LIKE"/>
    <property type="match status" value="1"/>
</dbReference>
<sequence length="212" mass="24320">MDVLPVHPGPISDEILVLLGDRRERGFHSRVVQHLRDTGYYRIFEIGRLWLNWSLITIVIERWRPETHTFHLPIGEATITLQDVQVLCGLPADGLAVALPQYMRSMMHAQYLDLLQQFTGFRPRGEAAASGGSLISVTAIRQHSEVLHPDITGEIEDQHIYWYTRLALLLLFGSVLFPNTSKNLVSMRFLHHLQQLDELPQYSWDAIVLAYL</sequence>
<feature type="domain" description="Aminotransferase-like plant mobile" evidence="1">
    <location>
        <begin position="40"/>
        <end position="212"/>
    </location>
</feature>
<dbReference type="InterPro" id="IPR044824">
    <property type="entry name" value="MAIN-like"/>
</dbReference>
<dbReference type="AlphaFoldDB" id="A0A1U7VSY8"/>
<dbReference type="RefSeq" id="XP_009765045.1">
    <property type="nucleotide sequence ID" value="XM_009766743.1"/>
</dbReference>
<dbReference type="InterPro" id="IPR019557">
    <property type="entry name" value="AminoTfrase-like_pln_mobile"/>
</dbReference>
<dbReference type="STRING" id="4096.A0A1U7VSY8"/>
<organism evidence="2 3">
    <name type="scientific">Nicotiana sylvestris</name>
    <name type="common">Wood tobacco</name>
    <name type="synonym">South American tobacco</name>
    <dbReference type="NCBI Taxonomy" id="4096"/>
    <lineage>
        <taxon>Eukaryota</taxon>
        <taxon>Viridiplantae</taxon>
        <taxon>Streptophyta</taxon>
        <taxon>Embryophyta</taxon>
        <taxon>Tracheophyta</taxon>
        <taxon>Spermatophyta</taxon>
        <taxon>Magnoliopsida</taxon>
        <taxon>eudicotyledons</taxon>
        <taxon>Gunneridae</taxon>
        <taxon>Pentapetalae</taxon>
        <taxon>asterids</taxon>
        <taxon>lamiids</taxon>
        <taxon>Solanales</taxon>
        <taxon>Solanaceae</taxon>
        <taxon>Nicotianoideae</taxon>
        <taxon>Nicotianeae</taxon>
        <taxon>Nicotiana</taxon>
    </lineage>
</organism>
<dbReference type="Proteomes" id="UP000189701">
    <property type="component" value="Unplaced"/>
</dbReference>